<evidence type="ECO:0000256" key="3">
    <source>
        <dbReference type="ARBA" id="ARBA00022695"/>
    </source>
</evidence>
<comment type="catalytic activity">
    <reaction evidence="7">
        <text>DNA(n) + a 2'-deoxyribonucleoside 5'-triphosphate = DNA(n+1) + diphosphate</text>
        <dbReference type="Rhea" id="RHEA:22508"/>
        <dbReference type="Rhea" id="RHEA-COMP:17339"/>
        <dbReference type="Rhea" id="RHEA-COMP:17340"/>
        <dbReference type="ChEBI" id="CHEBI:33019"/>
        <dbReference type="ChEBI" id="CHEBI:61560"/>
        <dbReference type="ChEBI" id="CHEBI:173112"/>
        <dbReference type="EC" id="2.7.7.7"/>
    </reaction>
</comment>
<dbReference type="NCBIfam" id="TIGR01128">
    <property type="entry name" value="holA"/>
    <property type="match status" value="1"/>
</dbReference>
<dbReference type="AlphaFoldDB" id="I0IHR9"/>
<evidence type="ECO:0000313" key="9">
    <source>
        <dbReference type="Proteomes" id="UP000007881"/>
    </source>
</evidence>
<dbReference type="GO" id="GO:0006261">
    <property type="term" value="P:DNA-templated DNA replication"/>
    <property type="evidence" value="ECO:0007669"/>
    <property type="project" value="TreeGrafter"/>
</dbReference>
<gene>
    <name evidence="8" type="primary">holA</name>
    <name evidence="8" type="ordered locus">PSMK_26480</name>
</gene>
<keyword evidence="2 8" id="KW-0808">Transferase</keyword>
<organism evidence="8 9">
    <name type="scientific">Phycisphaera mikurensis (strain NBRC 102666 / KCTC 22515 / FYK2301M01)</name>
    <dbReference type="NCBI Taxonomy" id="1142394"/>
    <lineage>
        <taxon>Bacteria</taxon>
        <taxon>Pseudomonadati</taxon>
        <taxon>Planctomycetota</taxon>
        <taxon>Phycisphaerae</taxon>
        <taxon>Phycisphaerales</taxon>
        <taxon>Phycisphaeraceae</taxon>
        <taxon>Phycisphaera</taxon>
    </lineage>
</organism>
<evidence type="ECO:0000256" key="7">
    <source>
        <dbReference type="ARBA" id="ARBA00049244"/>
    </source>
</evidence>
<sequence>MARAPSSAPVSWASDTRVAVLHGPEAGLRQEHRRSLVAALEAAHGEVDVAEVDGRTAGLADVLDGLRGYSLMGGHKLVSVTSAEVFVQAHRAAMERYAEAPVDHATLLLEADAWRPGNLDKAIKKVGQVVKCEPLRGQDAQRWAVARARDKHDAKLPPQAAKLLVARTGSDLLALDAALGKLAAMAATPGGGTPEISEQRVRDHTEATSEEKAWVIQNELLMGLGRGKPEALLTTIRDLIDRSKQPEVLVMWAAADLCRKLAQAEEMKAAGAGAGEIGRALKLWGPAASAFGRASAGLSPERARGLFADALRVDGRAKRGLGNPRRLLEAFCVGVAA</sequence>
<dbReference type="GO" id="GO:0003887">
    <property type="term" value="F:DNA-directed DNA polymerase activity"/>
    <property type="evidence" value="ECO:0007669"/>
    <property type="project" value="UniProtKB-KW"/>
</dbReference>
<dbReference type="KEGG" id="phm:PSMK_26480"/>
<dbReference type="HOGENOM" id="CLU_823507_0_0_0"/>
<dbReference type="eggNOG" id="COG1466">
    <property type="taxonomic scope" value="Bacteria"/>
</dbReference>
<dbReference type="PANTHER" id="PTHR34388">
    <property type="entry name" value="DNA POLYMERASE III SUBUNIT DELTA"/>
    <property type="match status" value="1"/>
</dbReference>
<evidence type="ECO:0000256" key="6">
    <source>
        <dbReference type="ARBA" id="ARBA00034754"/>
    </source>
</evidence>
<dbReference type="InterPro" id="IPR005790">
    <property type="entry name" value="DNA_polIII_delta"/>
</dbReference>
<dbReference type="GO" id="GO:0003677">
    <property type="term" value="F:DNA binding"/>
    <property type="evidence" value="ECO:0007669"/>
    <property type="project" value="InterPro"/>
</dbReference>
<keyword evidence="9" id="KW-1185">Reference proteome</keyword>
<keyword evidence="5" id="KW-0239">DNA-directed DNA polymerase</keyword>
<dbReference type="GO" id="GO:0009360">
    <property type="term" value="C:DNA polymerase III complex"/>
    <property type="evidence" value="ECO:0007669"/>
    <property type="project" value="TreeGrafter"/>
</dbReference>
<evidence type="ECO:0000256" key="2">
    <source>
        <dbReference type="ARBA" id="ARBA00022679"/>
    </source>
</evidence>
<keyword evidence="3 8" id="KW-0548">Nucleotidyltransferase</keyword>
<dbReference type="Gene3D" id="1.10.8.60">
    <property type="match status" value="1"/>
</dbReference>
<dbReference type="RefSeq" id="WP_014438020.1">
    <property type="nucleotide sequence ID" value="NC_017080.1"/>
</dbReference>
<reference evidence="8 9" key="1">
    <citation type="submission" date="2012-02" db="EMBL/GenBank/DDBJ databases">
        <title>Complete genome sequence of Phycisphaera mikurensis NBRC 102666.</title>
        <authorList>
            <person name="Ankai A."/>
            <person name="Hosoyama A."/>
            <person name="Terui Y."/>
            <person name="Sekine M."/>
            <person name="Fukai R."/>
            <person name="Kato Y."/>
            <person name="Nakamura S."/>
            <person name="Yamada-Narita S."/>
            <person name="Kawakoshi A."/>
            <person name="Fukunaga Y."/>
            <person name="Yamazaki S."/>
            <person name="Fujita N."/>
        </authorList>
    </citation>
    <scope>NUCLEOTIDE SEQUENCE [LARGE SCALE GENOMIC DNA]</scope>
    <source>
        <strain evidence="9">NBRC 102666 / KCTC 22515 / FYK2301M01</strain>
    </source>
</reference>
<dbReference type="SUPFAM" id="SSF52540">
    <property type="entry name" value="P-loop containing nucleoside triphosphate hydrolases"/>
    <property type="match status" value="1"/>
</dbReference>
<evidence type="ECO:0000313" key="8">
    <source>
        <dbReference type="EMBL" id="BAM04807.1"/>
    </source>
</evidence>
<keyword evidence="4" id="KW-0235">DNA replication</keyword>
<evidence type="ECO:0000256" key="5">
    <source>
        <dbReference type="ARBA" id="ARBA00022932"/>
    </source>
</evidence>
<protein>
    <recommendedName>
        <fullName evidence="1">DNA-directed DNA polymerase</fullName>
        <ecNumber evidence="1">2.7.7.7</ecNumber>
    </recommendedName>
</protein>
<dbReference type="Gene3D" id="1.20.272.10">
    <property type="match status" value="1"/>
</dbReference>
<evidence type="ECO:0000256" key="4">
    <source>
        <dbReference type="ARBA" id="ARBA00022705"/>
    </source>
</evidence>
<dbReference type="Gene3D" id="3.40.50.300">
    <property type="entry name" value="P-loop containing nucleotide triphosphate hydrolases"/>
    <property type="match status" value="1"/>
</dbReference>
<dbReference type="OrthoDB" id="269621at2"/>
<dbReference type="STRING" id="1142394.PSMK_26480"/>
<dbReference type="InterPro" id="IPR008921">
    <property type="entry name" value="DNA_pol3_clamp-load_cplx_C"/>
</dbReference>
<dbReference type="EC" id="2.7.7.7" evidence="1"/>
<accession>I0IHR9</accession>
<name>I0IHR9_PHYMF</name>
<dbReference type="Proteomes" id="UP000007881">
    <property type="component" value="Chromosome"/>
</dbReference>
<comment type="similarity">
    <text evidence="6">Belongs to the DNA polymerase HolA subunit family.</text>
</comment>
<dbReference type="EMBL" id="AP012338">
    <property type="protein sequence ID" value="BAM04807.1"/>
    <property type="molecule type" value="Genomic_DNA"/>
</dbReference>
<dbReference type="InterPro" id="IPR027417">
    <property type="entry name" value="P-loop_NTPase"/>
</dbReference>
<proteinExistence type="inferred from homology"/>
<evidence type="ECO:0000256" key="1">
    <source>
        <dbReference type="ARBA" id="ARBA00012417"/>
    </source>
</evidence>
<dbReference type="SUPFAM" id="SSF48019">
    <property type="entry name" value="post-AAA+ oligomerization domain-like"/>
    <property type="match status" value="1"/>
</dbReference>
<dbReference type="PANTHER" id="PTHR34388:SF1">
    <property type="entry name" value="DNA POLYMERASE III SUBUNIT DELTA"/>
    <property type="match status" value="1"/>
</dbReference>